<keyword evidence="3" id="KW-1185">Reference proteome</keyword>
<organism evidence="2 3">
    <name type="scientific">Batillaria attramentaria</name>
    <dbReference type="NCBI Taxonomy" id="370345"/>
    <lineage>
        <taxon>Eukaryota</taxon>
        <taxon>Metazoa</taxon>
        <taxon>Spiralia</taxon>
        <taxon>Lophotrochozoa</taxon>
        <taxon>Mollusca</taxon>
        <taxon>Gastropoda</taxon>
        <taxon>Caenogastropoda</taxon>
        <taxon>Sorbeoconcha</taxon>
        <taxon>Cerithioidea</taxon>
        <taxon>Batillariidae</taxon>
        <taxon>Batillaria</taxon>
    </lineage>
</organism>
<accession>A0ABD0KZJ9</accession>
<evidence type="ECO:0000313" key="3">
    <source>
        <dbReference type="Proteomes" id="UP001519460"/>
    </source>
</evidence>
<proteinExistence type="predicted"/>
<dbReference type="Proteomes" id="UP001519460">
    <property type="component" value="Unassembled WGS sequence"/>
</dbReference>
<dbReference type="EMBL" id="JACVVK020000101">
    <property type="protein sequence ID" value="KAK7492617.1"/>
    <property type="molecule type" value="Genomic_DNA"/>
</dbReference>
<feature type="region of interest" description="Disordered" evidence="1">
    <location>
        <begin position="50"/>
        <end position="80"/>
    </location>
</feature>
<name>A0ABD0KZJ9_9CAEN</name>
<sequence length="80" mass="8912">MHSDGGFTLAGFKNHVDETQPPYVALKPARVDLNCHHTAAEIVWGTSTHTQPATVRRRKRVTDDRSAQRSQLEPAHNALL</sequence>
<dbReference type="AlphaFoldDB" id="A0ABD0KZJ9"/>
<evidence type="ECO:0000256" key="1">
    <source>
        <dbReference type="SAM" id="MobiDB-lite"/>
    </source>
</evidence>
<protein>
    <submittedName>
        <fullName evidence="2">Uncharacterized protein</fullName>
    </submittedName>
</protein>
<gene>
    <name evidence="2" type="ORF">BaRGS_00016096</name>
</gene>
<evidence type="ECO:0000313" key="2">
    <source>
        <dbReference type="EMBL" id="KAK7492617.1"/>
    </source>
</evidence>
<reference evidence="2 3" key="1">
    <citation type="journal article" date="2023" name="Sci. Data">
        <title>Genome assembly of the Korean intertidal mud-creeper Batillaria attramentaria.</title>
        <authorList>
            <person name="Patra A.K."/>
            <person name="Ho P.T."/>
            <person name="Jun S."/>
            <person name="Lee S.J."/>
            <person name="Kim Y."/>
            <person name="Won Y.J."/>
        </authorList>
    </citation>
    <scope>NUCLEOTIDE SEQUENCE [LARGE SCALE GENOMIC DNA]</scope>
    <source>
        <strain evidence="2">Wonlab-2016</strain>
    </source>
</reference>
<comment type="caution">
    <text evidence="2">The sequence shown here is derived from an EMBL/GenBank/DDBJ whole genome shotgun (WGS) entry which is preliminary data.</text>
</comment>